<gene>
    <name evidence="2" type="ORF">PPTG_22327</name>
</gene>
<proteinExistence type="predicted"/>
<evidence type="ECO:0000256" key="1">
    <source>
        <dbReference type="SAM" id="MobiDB-lite"/>
    </source>
</evidence>
<sequence>MAAPDDARRYVQLIEDVKHSQRESPAHAPEVEPRILSSSMSSSDWFR</sequence>
<dbReference type="VEuPathDB" id="FungiDB:PPTG_22327"/>
<protein>
    <submittedName>
        <fullName evidence="2">Uncharacterized protein</fullName>
    </submittedName>
</protein>
<dbReference type="Proteomes" id="UP000018817">
    <property type="component" value="Unassembled WGS sequence"/>
</dbReference>
<evidence type="ECO:0000313" key="3">
    <source>
        <dbReference type="Proteomes" id="UP000018817"/>
    </source>
</evidence>
<organism evidence="2 3">
    <name type="scientific">Phytophthora nicotianae (strain INRA-310)</name>
    <name type="common">Phytophthora parasitica</name>
    <dbReference type="NCBI Taxonomy" id="761204"/>
    <lineage>
        <taxon>Eukaryota</taxon>
        <taxon>Sar</taxon>
        <taxon>Stramenopiles</taxon>
        <taxon>Oomycota</taxon>
        <taxon>Peronosporomycetes</taxon>
        <taxon>Peronosporales</taxon>
        <taxon>Peronosporaceae</taxon>
        <taxon>Phytophthora</taxon>
    </lineage>
</organism>
<name>W2QK90_PHYN3</name>
<reference evidence="2 3" key="2">
    <citation type="submission" date="2013-11" db="EMBL/GenBank/DDBJ databases">
        <title>The Genome Sequence of Phytophthora parasitica INRA-310.</title>
        <authorList>
            <consortium name="The Broad Institute Genomics Platform"/>
            <person name="Russ C."/>
            <person name="Tyler B."/>
            <person name="Panabieres F."/>
            <person name="Shan W."/>
            <person name="Tripathy S."/>
            <person name="Grunwald N."/>
            <person name="Machado M."/>
            <person name="Johnson C.S."/>
            <person name="Arredondo F."/>
            <person name="Hong C."/>
            <person name="Coffey M."/>
            <person name="Young S.K."/>
            <person name="Zeng Q."/>
            <person name="Gargeya S."/>
            <person name="Fitzgerald M."/>
            <person name="Abouelleil A."/>
            <person name="Alvarado L."/>
            <person name="Chapman S.B."/>
            <person name="Gainer-Dewar J."/>
            <person name="Goldberg J."/>
            <person name="Griggs A."/>
            <person name="Gujja S."/>
            <person name="Hansen M."/>
            <person name="Howarth C."/>
            <person name="Imamovic A."/>
            <person name="Ireland A."/>
            <person name="Larimer J."/>
            <person name="McCowan C."/>
            <person name="Murphy C."/>
            <person name="Pearson M."/>
            <person name="Poon T.W."/>
            <person name="Priest M."/>
            <person name="Roberts A."/>
            <person name="Saif S."/>
            <person name="Shea T."/>
            <person name="Sykes S."/>
            <person name="Wortman J."/>
            <person name="Nusbaum C."/>
            <person name="Birren B."/>
        </authorList>
    </citation>
    <scope>NUCLEOTIDE SEQUENCE [LARGE SCALE GENOMIC DNA]</scope>
    <source>
        <strain evidence="2 3">INRA-310</strain>
    </source>
</reference>
<dbReference type="EMBL" id="KI669575">
    <property type="protein sequence ID" value="ETN13301.1"/>
    <property type="molecule type" value="Genomic_DNA"/>
</dbReference>
<dbReference type="AlphaFoldDB" id="W2QK90"/>
<feature type="compositionally biased region" description="Basic and acidic residues" evidence="1">
    <location>
        <begin position="16"/>
        <end position="33"/>
    </location>
</feature>
<feature type="region of interest" description="Disordered" evidence="1">
    <location>
        <begin position="16"/>
        <end position="47"/>
    </location>
</feature>
<evidence type="ECO:0000313" key="2">
    <source>
        <dbReference type="EMBL" id="ETN13301.1"/>
    </source>
</evidence>
<feature type="compositionally biased region" description="Polar residues" evidence="1">
    <location>
        <begin position="36"/>
        <end position="47"/>
    </location>
</feature>
<reference evidence="3" key="1">
    <citation type="submission" date="2011-12" db="EMBL/GenBank/DDBJ databases">
        <authorList>
            <consortium name="The Broad Institute Genome Sequencing Platform"/>
            <person name="Russ C."/>
            <person name="Tyler B."/>
            <person name="Panabieres F."/>
            <person name="Shan W."/>
            <person name="Tripathy S."/>
            <person name="Grunwald N."/>
            <person name="Machado M."/>
            <person name="Young S.K."/>
            <person name="Zeng Q."/>
            <person name="Gargeya S."/>
            <person name="Fitzgerald M."/>
            <person name="Haas B."/>
            <person name="Abouelleil A."/>
            <person name="Alvarado L."/>
            <person name="Arachchi H.M."/>
            <person name="Berlin A."/>
            <person name="Chapman S.B."/>
            <person name="Gearin G."/>
            <person name="Goldberg J."/>
            <person name="Griggs A."/>
            <person name="Gujja S."/>
            <person name="Hansen M."/>
            <person name="Heiman D."/>
            <person name="Howarth C."/>
            <person name="Larimer J."/>
            <person name="Lui A."/>
            <person name="MacDonald P.J.P."/>
            <person name="McCowen C."/>
            <person name="Montmayeur A."/>
            <person name="Murphy C."/>
            <person name="Neiman D."/>
            <person name="Pearson M."/>
            <person name="Priest M."/>
            <person name="Roberts A."/>
            <person name="Saif S."/>
            <person name="Shea T."/>
            <person name="Sisk P."/>
            <person name="Stolte C."/>
            <person name="Sykes S."/>
            <person name="Wortman J."/>
            <person name="Nusbaum C."/>
            <person name="Birren B."/>
        </authorList>
    </citation>
    <scope>NUCLEOTIDE SEQUENCE [LARGE SCALE GENOMIC DNA]</scope>
    <source>
        <strain evidence="3">INRA-310</strain>
    </source>
</reference>
<dbReference type="RefSeq" id="XP_008901615.1">
    <property type="nucleotide sequence ID" value="XM_008903367.1"/>
</dbReference>
<accession>W2QK90</accession>
<dbReference type="GeneID" id="20190926"/>